<evidence type="ECO:0000313" key="11">
    <source>
        <dbReference type="Proteomes" id="UP001057702"/>
    </source>
</evidence>
<comment type="similarity">
    <text evidence="3">Belongs to the bacterial solute-binding protein SsuA/TauA family.</text>
</comment>
<keyword evidence="5" id="KW-1003">Cell membrane</keyword>
<dbReference type="Pfam" id="PF13379">
    <property type="entry name" value="NMT1_2"/>
    <property type="match status" value="1"/>
</dbReference>
<dbReference type="InterPro" id="IPR010067">
    <property type="entry name" value="ABC_SsuA_sub-bd"/>
</dbReference>
<name>A0ABT1PZJ9_9ACTN</name>
<evidence type="ECO:0000256" key="3">
    <source>
        <dbReference type="ARBA" id="ARBA00010742"/>
    </source>
</evidence>
<keyword evidence="11" id="KW-1185">Reference proteome</keyword>
<organism evidence="10 11">
    <name type="scientific">Streptomyces humicola</name>
    <dbReference type="NCBI Taxonomy" id="2953240"/>
    <lineage>
        <taxon>Bacteria</taxon>
        <taxon>Bacillati</taxon>
        <taxon>Actinomycetota</taxon>
        <taxon>Actinomycetes</taxon>
        <taxon>Kitasatosporales</taxon>
        <taxon>Streptomycetaceae</taxon>
        <taxon>Streptomyces</taxon>
    </lineage>
</organism>
<dbReference type="InterPro" id="IPR044527">
    <property type="entry name" value="NrtA/CpmA_ABC-bd_dom"/>
</dbReference>
<reference evidence="10" key="1">
    <citation type="submission" date="2022-06" db="EMBL/GenBank/DDBJ databases">
        <title>Draft genome sequence of Streptomyces sp. RB6PN25 isolated from peat swamp forest in Thailand.</title>
        <authorList>
            <person name="Duangmal K."/>
            <person name="Klaysubun C."/>
        </authorList>
    </citation>
    <scope>NUCLEOTIDE SEQUENCE</scope>
    <source>
        <strain evidence="10">RB6PN25</strain>
    </source>
</reference>
<comment type="caution">
    <text evidence="10">The sequence shown here is derived from an EMBL/GenBank/DDBJ whole genome shotgun (WGS) entry which is preliminary data.</text>
</comment>
<feature type="chain" id="PRO_5046231565" evidence="9">
    <location>
        <begin position="19"/>
        <end position="358"/>
    </location>
</feature>
<dbReference type="NCBIfam" id="TIGR01728">
    <property type="entry name" value="SsuA_fam"/>
    <property type="match status" value="1"/>
</dbReference>
<evidence type="ECO:0000256" key="2">
    <source>
        <dbReference type="ARBA" id="ARBA00004533"/>
    </source>
</evidence>
<evidence type="ECO:0000256" key="9">
    <source>
        <dbReference type="SAM" id="SignalP"/>
    </source>
</evidence>
<comment type="subcellular location">
    <subcellularLocation>
        <location evidence="2">Cell inner membrane</location>
    </subcellularLocation>
    <subcellularLocation>
        <location evidence="1">Periplasm</location>
    </subcellularLocation>
</comment>
<accession>A0ABT1PZJ9</accession>
<evidence type="ECO:0000256" key="5">
    <source>
        <dbReference type="ARBA" id="ARBA00022475"/>
    </source>
</evidence>
<keyword evidence="8" id="KW-0472">Membrane</keyword>
<dbReference type="CDD" id="cd13553">
    <property type="entry name" value="PBP2_NrtA_CpmA_like"/>
    <property type="match status" value="1"/>
</dbReference>
<protein>
    <submittedName>
        <fullName evidence="10">Aliphatic sulfonate ABC transporter substrate-binding protein</fullName>
    </submittedName>
</protein>
<dbReference type="Proteomes" id="UP001057702">
    <property type="component" value="Unassembled WGS sequence"/>
</dbReference>
<keyword evidence="4" id="KW-0813">Transport</keyword>
<keyword evidence="7 9" id="KW-0732">Signal</keyword>
<dbReference type="EMBL" id="JANFNG010000018">
    <property type="protein sequence ID" value="MCQ4083096.1"/>
    <property type="molecule type" value="Genomic_DNA"/>
</dbReference>
<dbReference type="SUPFAM" id="SSF53850">
    <property type="entry name" value="Periplasmic binding protein-like II"/>
    <property type="match status" value="1"/>
</dbReference>
<evidence type="ECO:0000256" key="4">
    <source>
        <dbReference type="ARBA" id="ARBA00022448"/>
    </source>
</evidence>
<dbReference type="PANTHER" id="PTHR30024:SF47">
    <property type="entry name" value="TAURINE-BINDING PERIPLASMIC PROTEIN"/>
    <property type="match status" value="1"/>
</dbReference>
<sequence length="358" mass="36630">MIAAAALPLLLTSLAACGYGSQATKDNASGPVAASGKKLSANSVTIGYFANVTHATALVGVQQGLFQKQLGGTQLKTQVFNAGPSEVEALNSGAIDIGWIGPSPAINGYIKSKGKSLKIISGATSGGASLVVNPNKIKSESDLKGKTIATPQLGNTQDVALLNYLAGKGYKEDPTTGKGDVTVTRIDNKTTVTAFQQGQIDGAWVPEPTASQLVAAGARTLIDEKSLWPGGQFVTTNVVVSQSFLAAHPDVVQAVLRGSVQANAWIKANPEAAKSAINAQLQALNGKPLPGKVLDSAFGNIEVTDDPLASTLQQEATHGVAAGLLKQPDLKGIYDLTPLNAVLKSEGKPQVSDAGLGS</sequence>
<dbReference type="PANTHER" id="PTHR30024">
    <property type="entry name" value="ALIPHATIC SULFONATES-BINDING PROTEIN-RELATED"/>
    <property type="match status" value="1"/>
</dbReference>
<dbReference type="Gene3D" id="3.40.190.10">
    <property type="entry name" value="Periplasmic binding protein-like II"/>
    <property type="match status" value="2"/>
</dbReference>
<evidence type="ECO:0000313" key="10">
    <source>
        <dbReference type="EMBL" id="MCQ4083096.1"/>
    </source>
</evidence>
<feature type="signal peptide" evidence="9">
    <location>
        <begin position="1"/>
        <end position="18"/>
    </location>
</feature>
<evidence type="ECO:0000256" key="7">
    <source>
        <dbReference type="ARBA" id="ARBA00022729"/>
    </source>
</evidence>
<evidence type="ECO:0000256" key="8">
    <source>
        <dbReference type="ARBA" id="ARBA00023136"/>
    </source>
</evidence>
<keyword evidence="6" id="KW-0997">Cell inner membrane</keyword>
<evidence type="ECO:0000256" key="6">
    <source>
        <dbReference type="ARBA" id="ARBA00022519"/>
    </source>
</evidence>
<proteinExistence type="inferred from homology"/>
<gene>
    <name evidence="10" type="ORF">NGB36_21420</name>
</gene>
<evidence type="ECO:0000256" key="1">
    <source>
        <dbReference type="ARBA" id="ARBA00004418"/>
    </source>
</evidence>